<name>A0A5D0IWM0_9FLAO</name>
<reference evidence="1 2" key="1">
    <citation type="submission" date="2019-08" db="EMBL/GenBank/DDBJ databases">
        <title>Seonamhaeicola sediminis sp. nov., isolated from marine sediment.</title>
        <authorList>
            <person name="Cao W.R."/>
        </authorList>
    </citation>
    <scope>NUCLEOTIDE SEQUENCE [LARGE SCALE GENOMIC DNA]</scope>
    <source>
        <strain evidence="1 2">B011</strain>
    </source>
</reference>
<dbReference type="EMBL" id="VSDQ01000332">
    <property type="protein sequence ID" value="TYA86747.1"/>
    <property type="molecule type" value="Genomic_DNA"/>
</dbReference>
<evidence type="ECO:0000313" key="1">
    <source>
        <dbReference type="EMBL" id="TYA86747.1"/>
    </source>
</evidence>
<accession>A0A5D0IWM0</accession>
<comment type="caution">
    <text evidence="1">The sequence shown here is derived from an EMBL/GenBank/DDBJ whole genome shotgun (WGS) entry which is preliminary data.</text>
</comment>
<dbReference type="OrthoDB" id="1202506at2"/>
<organism evidence="1 2">
    <name type="scientific">Seonamhaeicola marinus</name>
    <dbReference type="NCBI Taxonomy" id="1912246"/>
    <lineage>
        <taxon>Bacteria</taxon>
        <taxon>Pseudomonadati</taxon>
        <taxon>Bacteroidota</taxon>
        <taxon>Flavobacteriia</taxon>
        <taxon>Flavobacteriales</taxon>
        <taxon>Flavobacteriaceae</taxon>
    </lineage>
</organism>
<dbReference type="Proteomes" id="UP000323930">
    <property type="component" value="Unassembled WGS sequence"/>
</dbReference>
<keyword evidence="2" id="KW-1185">Reference proteome</keyword>
<dbReference type="RefSeq" id="WP_148540172.1">
    <property type="nucleotide sequence ID" value="NZ_VSDQ01000332.1"/>
</dbReference>
<protein>
    <submittedName>
        <fullName evidence="1">Fructose 1,6-bisphosphatase</fullName>
    </submittedName>
</protein>
<sequence length="115" mass="13131">MSEANKQNKQVKENSNSKIETIKNLIFGENIVEYDNEFEAIKNDILEKKVALENLISTTEIELKRVIDNLSTDLNIRLTGLSDSIENKIEDLNRKKVNRKDLGDLLIKLGSKISE</sequence>
<proteinExistence type="predicted"/>
<gene>
    <name evidence="1" type="ORF">FUA24_04245</name>
</gene>
<dbReference type="AlphaFoldDB" id="A0A5D0IWM0"/>
<evidence type="ECO:0000313" key="2">
    <source>
        <dbReference type="Proteomes" id="UP000323930"/>
    </source>
</evidence>